<feature type="compositionally biased region" description="Polar residues" evidence="1">
    <location>
        <begin position="38"/>
        <end position="50"/>
    </location>
</feature>
<reference evidence="2 3" key="1">
    <citation type="submission" date="2017-06" db="EMBL/GenBank/DDBJ databases">
        <title>Complete genome sequence of Paenibacillus donghaensis KCTC 13049T isolated from East Sea sediment, South Korea.</title>
        <authorList>
            <person name="Jung B.K."/>
            <person name="Hong S.-J."/>
            <person name="Shin J.-H."/>
        </authorList>
    </citation>
    <scope>NUCLEOTIDE SEQUENCE [LARGE SCALE GENOMIC DNA]</scope>
    <source>
        <strain evidence="2 3">KCTC 13049</strain>
    </source>
</reference>
<dbReference type="AlphaFoldDB" id="A0A2Z2KF16"/>
<proteinExistence type="predicted"/>
<feature type="region of interest" description="Disordered" evidence="1">
    <location>
        <begin position="32"/>
        <end position="59"/>
    </location>
</feature>
<dbReference type="KEGG" id="pdh:B9T62_34480"/>
<accession>A0A2Z2KF16</accession>
<gene>
    <name evidence="2" type="ORF">B9T62_34480</name>
</gene>
<keyword evidence="3" id="KW-1185">Reference proteome</keyword>
<evidence type="ECO:0000256" key="1">
    <source>
        <dbReference type="SAM" id="MobiDB-lite"/>
    </source>
</evidence>
<name>A0A2Z2KF16_9BACL</name>
<organism evidence="2 3">
    <name type="scientific">Paenibacillus donghaensis</name>
    <dbReference type="NCBI Taxonomy" id="414771"/>
    <lineage>
        <taxon>Bacteria</taxon>
        <taxon>Bacillati</taxon>
        <taxon>Bacillota</taxon>
        <taxon>Bacilli</taxon>
        <taxon>Bacillales</taxon>
        <taxon>Paenibacillaceae</taxon>
        <taxon>Paenibacillus</taxon>
    </lineage>
</organism>
<sequence length="59" mass="6828">MPYNFTPDESVSVQIALIYSLEHLEERLKSFEDRGMPSNHTQTMIDSTRSALDKIRNTL</sequence>
<evidence type="ECO:0000313" key="3">
    <source>
        <dbReference type="Proteomes" id="UP000249890"/>
    </source>
</evidence>
<dbReference type="Proteomes" id="UP000249890">
    <property type="component" value="Chromosome"/>
</dbReference>
<protein>
    <submittedName>
        <fullName evidence="2">Uncharacterized protein</fullName>
    </submittedName>
</protein>
<dbReference type="EMBL" id="CP021780">
    <property type="protein sequence ID" value="ASA25396.1"/>
    <property type="molecule type" value="Genomic_DNA"/>
</dbReference>
<evidence type="ECO:0000313" key="2">
    <source>
        <dbReference type="EMBL" id="ASA25396.1"/>
    </source>
</evidence>